<proteinExistence type="predicted"/>
<dbReference type="EMBL" id="LR824540">
    <property type="protein sequence ID" value="CAH1647018.1"/>
    <property type="molecule type" value="Genomic_DNA"/>
</dbReference>
<accession>A0A9P0IL60</accession>
<gene>
    <name evidence="1" type="ORF">SPLIT_LOCUS12369</name>
</gene>
<organism evidence="1 2">
    <name type="scientific">Spodoptera littoralis</name>
    <name type="common">Egyptian cotton leafworm</name>
    <dbReference type="NCBI Taxonomy" id="7109"/>
    <lineage>
        <taxon>Eukaryota</taxon>
        <taxon>Metazoa</taxon>
        <taxon>Ecdysozoa</taxon>
        <taxon>Arthropoda</taxon>
        <taxon>Hexapoda</taxon>
        <taxon>Insecta</taxon>
        <taxon>Pterygota</taxon>
        <taxon>Neoptera</taxon>
        <taxon>Endopterygota</taxon>
        <taxon>Lepidoptera</taxon>
        <taxon>Glossata</taxon>
        <taxon>Ditrysia</taxon>
        <taxon>Noctuoidea</taxon>
        <taxon>Noctuidae</taxon>
        <taxon>Amphipyrinae</taxon>
        <taxon>Spodoptera</taxon>
    </lineage>
</organism>
<dbReference type="AlphaFoldDB" id="A0A9P0IL60"/>
<reference evidence="1" key="1">
    <citation type="submission" date="2022-02" db="EMBL/GenBank/DDBJ databases">
        <authorList>
            <person name="King R."/>
        </authorList>
    </citation>
    <scope>NUCLEOTIDE SEQUENCE</scope>
</reference>
<protein>
    <submittedName>
        <fullName evidence="1">Uncharacterized protein</fullName>
    </submittedName>
</protein>
<name>A0A9P0IL60_SPOLI</name>
<sequence>MADKLHEYQGVTGRLHGARDRYKERWSRWREQHPRGVRDVVAETLFGIPNSDEPPERVWQDSAYSDLYSTTPLSLTKSVAGRSGRGGGAPDQLCASPARRVSRRCGPHVRCVNTSGALKA</sequence>
<keyword evidence="2" id="KW-1185">Reference proteome</keyword>
<evidence type="ECO:0000313" key="1">
    <source>
        <dbReference type="EMBL" id="CAH1647018.1"/>
    </source>
</evidence>
<dbReference type="Proteomes" id="UP001153321">
    <property type="component" value="Chromosome 9"/>
</dbReference>
<evidence type="ECO:0000313" key="2">
    <source>
        <dbReference type="Proteomes" id="UP001153321"/>
    </source>
</evidence>